<comment type="caution">
    <text evidence="1">The sequence shown here is derived from an EMBL/GenBank/DDBJ whole genome shotgun (WGS) entry which is preliminary data.</text>
</comment>
<proteinExistence type="predicted"/>
<reference evidence="1 2" key="1">
    <citation type="submission" date="2024-10" db="EMBL/GenBank/DDBJ databases">
        <authorList>
            <person name="Ratan Roy A."/>
            <person name="Morales Sandoval P.H."/>
            <person name="De Los Santos Villalobos S."/>
            <person name="Chakraborty S."/>
            <person name="Mukherjee J."/>
        </authorList>
    </citation>
    <scope>NUCLEOTIDE SEQUENCE [LARGE SCALE GENOMIC DNA]</scope>
    <source>
        <strain evidence="1 2">S1</strain>
    </source>
</reference>
<sequence>MASDRLSEINKRALQVELPWNLEIDNATLVSESTIGQLFKRLLSHHGHIASWDSSW</sequence>
<dbReference type="EMBL" id="JBHZOL010000077">
    <property type="protein sequence ID" value="MFE4107067.1"/>
    <property type="molecule type" value="Genomic_DNA"/>
</dbReference>
<keyword evidence="2" id="KW-1185">Reference proteome</keyword>
<dbReference type="RefSeq" id="WP_377965429.1">
    <property type="nucleotide sequence ID" value="NZ_JBHZOL010000077.1"/>
</dbReference>
<protein>
    <submittedName>
        <fullName evidence="1">Uncharacterized protein</fullName>
    </submittedName>
</protein>
<evidence type="ECO:0000313" key="2">
    <source>
        <dbReference type="Proteomes" id="UP001600165"/>
    </source>
</evidence>
<name>A0ABW6IGV5_9CYAN</name>
<accession>A0ABW6IGV5</accession>
<organism evidence="1 2">
    <name type="scientific">Almyronema epifaneia S1</name>
    <dbReference type="NCBI Taxonomy" id="2991925"/>
    <lineage>
        <taxon>Bacteria</taxon>
        <taxon>Bacillati</taxon>
        <taxon>Cyanobacteriota</taxon>
        <taxon>Cyanophyceae</taxon>
        <taxon>Nodosilineales</taxon>
        <taxon>Nodosilineaceae</taxon>
        <taxon>Almyronema</taxon>
        <taxon>Almyronema epifaneia</taxon>
    </lineage>
</organism>
<dbReference type="Proteomes" id="UP001600165">
    <property type="component" value="Unassembled WGS sequence"/>
</dbReference>
<gene>
    <name evidence="1" type="ORF">ACFVKH_12300</name>
</gene>
<evidence type="ECO:0000313" key="1">
    <source>
        <dbReference type="EMBL" id="MFE4107067.1"/>
    </source>
</evidence>